<comment type="pathway">
    <text evidence="1">Porphyrin-containing compound metabolism; protoporphyrin-IX biosynthesis; coproporphyrinogen-III from 5-aminolevulinate: step 1/4.</text>
</comment>
<reference evidence="11" key="2">
    <citation type="journal article" date="2018" name="BMC Genomics">
        <title>Genomic insights into host adaptation between the wheat stripe rust pathogen (Puccinia striiformis f. sp. tritici) and the barley stripe rust pathogen (Puccinia striiformis f. sp. hordei).</title>
        <authorList>
            <person name="Xia C."/>
            <person name="Wang M."/>
            <person name="Yin C."/>
            <person name="Cornejo O.E."/>
            <person name="Hulbert S.H."/>
            <person name="Chen X."/>
        </authorList>
    </citation>
    <scope>NUCLEOTIDE SEQUENCE [LARGE SCALE GENOMIC DNA]</scope>
    <source>
        <strain evidence="11">93TX-2</strain>
    </source>
</reference>
<evidence type="ECO:0000256" key="1">
    <source>
        <dbReference type="ARBA" id="ARBA00004694"/>
    </source>
</evidence>
<evidence type="ECO:0000256" key="9">
    <source>
        <dbReference type="RuleBase" id="RU004161"/>
    </source>
</evidence>
<dbReference type="AlphaFoldDB" id="A0A2S4W1Y5"/>
<dbReference type="InterPro" id="IPR001731">
    <property type="entry name" value="ALAD"/>
</dbReference>
<dbReference type="EC" id="4.2.1.24" evidence="8"/>
<comment type="catalytic activity">
    <reaction evidence="7 8">
        <text>2 5-aminolevulinate = porphobilinogen + 2 H2O + H(+)</text>
        <dbReference type="Rhea" id="RHEA:24064"/>
        <dbReference type="ChEBI" id="CHEBI:15377"/>
        <dbReference type="ChEBI" id="CHEBI:15378"/>
        <dbReference type="ChEBI" id="CHEBI:58126"/>
        <dbReference type="ChEBI" id="CHEBI:356416"/>
        <dbReference type="EC" id="4.2.1.24"/>
    </reaction>
</comment>
<dbReference type="SUPFAM" id="SSF51569">
    <property type="entry name" value="Aldolase"/>
    <property type="match status" value="1"/>
</dbReference>
<dbReference type="VEuPathDB" id="FungiDB:PSTT_00294"/>
<evidence type="ECO:0000313" key="11">
    <source>
        <dbReference type="Proteomes" id="UP000238274"/>
    </source>
</evidence>
<name>A0A2S4W1Y5_9BASI</name>
<evidence type="ECO:0000313" key="10">
    <source>
        <dbReference type="EMBL" id="POW15790.1"/>
    </source>
</evidence>
<dbReference type="InterPro" id="IPR013785">
    <property type="entry name" value="Aldolase_TIM"/>
</dbReference>
<dbReference type="GO" id="GO:0005829">
    <property type="term" value="C:cytosol"/>
    <property type="evidence" value="ECO:0007669"/>
    <property type="project" value="TreeGrafter"/>
</dbReference>
<comment type="subunit">
    <text evidence="8">Homooctamer.</text>
</comment>
<comment type="similarity">
    <text evidence="2 9">Belongs to the ALAD family.</text>
</comment>
<dbReference type="Gene3D" id="3.20.20.70">
    <property type="entry name" value="Aldolase class I"/>
    <property type="match status" value="1"/>
</dbReference>
<dbReference type="GO" id="GO:0006782">
    <property type="term" value="P:protoporphyrinogen IX biosynthetic process"/>
    <property type="evidence" value="ECO:0007669"/>
    <property type="project" value="UniProtKB-UniPathway"/>
</dbReference>
<dbReference type="GO" id="GO:0004655">
    <property type="term" value="F:porphobilinogen synthase activity"/>
    <property type="evidence" value="ECO:0007669"/>
    <property type="project" value="UniProtKB-EC"/>
</dbReference>
<sequence length="698" mass="78463">MPIRSHDHFKLGLNVLEGFIRPFVEKGLRSVMLFGVPMNCQKDAVGTPADDENGLTILAIRLLKEKFPRLFVAADVCLCEYTDHGHCGFAPGQSGGEIDTPASVARIAAVALSYARAGADCVAPSDMMDGRIGAIKQALIDARLANRCCLMSYSAKFASALYGPFRAAACSAPSLGDRKGYQLPPNARGLARRAIIRDISEGADIIMVKPAQTYLDVVSEARSLAPSHPLACYQVSGEYAALLAGADAGVYELKSMVLETLDCMLRAGATLILTYFTPMLLDWLLGVYTQFYKSDNPSVAMKQSFYRPMETPLVETNTILPTTLWPNLIVATALHPWRRHKDSDPLVIFNQVEIRAELSDQLRSKRLPSLKRQVIALLNAFVCPPSDIENKPGYILNLVIKILSKLDVTLGKIKFAIACIDPGLESKEVKHDNEFGQAKHFVCSRLGLITSMVTGHVCELLAACGSSMEEFGYTFAVDQPRKKAEVLKIKETCLDSIDRTLEFLNKSELSFMQDALRAHIEMVNAAHKKFIKFINRPAPKSATATRRLTCYLNGTGNRRAEIGKLRNRTYSTLLVIATIRLTRLFLEKMLKISTDTENFKMRDFQICRNDYHAFRKYREAYPLCGEITQDQLQDIMTIHRANAHLQCDPKRIFFAINHIFVSVDHQVEQPPHKIYYKNWFYEWNKLHWMVRQKFIDSF</sequence>
<dbReference type="VEuPathDB" id="FungiDB:PSHT_07027"/>
<dbReference type="PRINTS" id="PR00144">
    <property type="entry name" value="DALDHYDRTASE"/>
</dbReference>
<evidence type="ECO:0000256" key="7">
    <source>
        <dbReference type="ARBA" id="ARBA00047651"/>
    </source>
</evidence>
<protein>
    <recommendedName>
        <fullName evidence="8">Delta-aminolevulinic acid dehydratase</fullName>
        <ecNumber evidence="8">4.2.1.24</ecNumber>
    </recommendedName>
</protein>
<organism evidence="10 11">
    <name type="scientific">Puccinia striiformis</name>
    <dbReference type="NCBI Taxonomy" id="27350"/>
    <lineage>
        <taxon>Eukaryota</taxon>
        <taxon>Fungi</taxon>
        <taxon>Dikarya</taxon>
        <taxon>Basidiomycota</taxon>
        <taxon>Pucciniomycotina</taxon>
        <taxon>Pucciniomycetes</taxon>
        <taxon>Pucciniales</taxon>
        <taxon>Pucciniaceae</taxon>
        <taxon>Puccinia</taxon>
    </lineage>
</organism>
<accession>A0A2S4W1Y5</accession>
<comment type="function">
    <text evidence="6">Catalyzes an early step in the biosynthesis of tetrapyrroles. Binds two molecules of 5-aminolevulinate per subunit, each at a distinct site, and catalyzes their condensation to form porphobilinogen.</text>
</comment>
<dbReference type="InterPro" id="IPR030656">
    <property type="entry name" value="ALAD_AS"/>
</dbReference>
<dbReference type="OrthoDB" id="1530at2759"/>
<reference evidence="11" key="3">
    <citation type="journal article" date="2018" name="Mol. Plant Microbe Interact.">
        <title>Genome sequence resources for the wheat stripe rust pathogen (Puccinia striiformis f. sp. tritici) and the barley stripe rust pathogen (Puccinia striiformis f. sp. hordei).</title>
        <authorList>
            <person name="Xia C."/>
            <person name="Wang M."/>
            <person name="Yin C."/>
            <person name="Cornejo O.E."/>
            <person name="Hulbert S.H."/>
            <person name="Chen X."/>
        </authorList>
    </citation>
    <scope>NUCLEOTIDE SEQUENCE [LARGE SCALE GENOMIC DNA]</scope>
    <source>
        <strain evidence="11">93TX-2</strain>
    </source>
</reference>
<proteinExistence type="inferred from homology"/>
<evidence type="ECO:0000256" key="4">
    <source>
        <dbReference type="ARBA" id="ARBA00023239"/>
    </source>
</evidence>
<reference evidence="10 11" key="1">
    <citation type="submission" date="2017-12" db="EMBL/GenBank/DDBJ databases">
        <title>Gene loss provides genomic basis for host adaptation in cereal stripe rust fungi.</title>
        <authorList>
            <person name="Xia C."/>
        </authorList>
    </citation>
    <scope>NUCLEOTIDE SEQUENCE [LARGE SCALE GENOMIC DNA]</scope>
    <source>
        <strain evidence="10 11">93TX-2</strain>
    </source>
</reference>
<dbReference type="PROSITE" id="PS00169">
    <property type="entry name" value="D_ALA_DEHYDRATASE"/>
    <property type="match status" value="1"/>
</dbReference>
<feature type="non-terminal residue" evidence="10">
    <location>
        <position position="698"/>
    </location>
</feature>
<dbReference type="PANTHER" id="PTHR11458:SF0">
    <property type="entry name" value="DELTA-AMINOLEVULINIC ACID DEHYDRATASE"/>
    <property type="match status" value="1"/>
</dbReference>
<evidence type="ECO:0000256" key="3">
    <source>
        <dbReference type="ARBA" id="ARBA00023133"/>
    </source>
</evidence>
<keyword evidence="4 8" id="KW-0456">Lyase</keyword>
<evidence type="ECO:0000256" key="5">
    <source>
        <dbReference type="ARBA" id="ARBA00023244"/>
    </source>
</evidence>
<dbReference type="GO" id="GO:0008270">
    <property type="term" value="F:zinc ion binding"/>
    <property type="evidence" value="ECO:0007669"/>
    <property type="project" value="TreeGrafter"/>
</dbReference>
<gene>
    <name evidence="10" type="ORF">PSHT_07027</name>
</gene>
<dbReference type="PANTHER" id="PTHR11458">
    <property type="entry name" value="DELTA-AMINOLEVULINIC ACID DEHYDRATASE"/>
    <property type="match status" value="1"/>
</dbReference>
<keyword evidence="11" id="KW-1185">Reference proteome</keyword>
<dbReference type="UniPathway" id="UPA00251">
    <property type="reaction ID" value="UER00318"/>
</dbReference>
<comment type="caution">
    <text evidence="10">The sequence shown here is derived from an EMBL/GenBank/DDBJ whole genome shotgun (WGS) entry which is preliminary data.</text>
</comment>
<keyword evidence="3" id="KW-0350">Heme biosynthesis</keyword>
<dbReference type="SMART" id="SM01004">
    <property type="entry name" value="ALAD"/>
    <property type="match status" value="1"/>
</dbReference>
<evidence type="ECO:0000256" key="8">
    <source>
        <dbReference type="RuleBase" id="RU000515"/>
    </source>
</evidence>
<dbReference type="Proteomes" id="UP000238274">
    <property type="component" value="Unassembled WGS sequence"/>
</dbReference>
<dbReference type="NCBIfam" id="NF006762">
    <property type="entry name" value="PRK09283.1"/>
    <property type="match status" value="1"/>
</dbReference>
<evidence type="ECO:0000256" key="2">
    <source>
        <dbReference type="ARBA" id="ARBA00008055"/>
    </source>
</evidence>
<dbReference type="Pfam" id="PF00490">
    <property type="entry name" value="ALAD"/>
    <property type="match status" value="1"/>
</dbReference>
<keyword evidence="5 8" id="KW-0627">Porphyrin biosynthesis</keyword>
<dbReference type="EMBL" id="PKSM01000083">
    <property type="protein sequence ID" value="POW15790.1"/>
    <property type="molecule type" value="Genomic_DNA"/>
</dbReference>
<evidence type="ECO:0000256" key="6">
    <source>
        <dbReference type="ARBA" id="ARBA00025628"/>
    </source>
</evidence>